<name>A0ABW4YTV3_9HYPH</name>
<dbReference type="Proteomes" id="UP001597299">
    <property type="component" value="Unassembled WGS sequence"/>
</dbReference>
<feature type="signal peptide" evidence="9">
    <location>
        <begin position="1"/>
        <end position="37"/>
    </location>
</feature>
<dbReference type="Gene3D" id="2.70.70.10">
    <property type="entry name" value="Glucose Permease (Domain IIA)"/>
    <property type="match status" value="1"/>
</dbReference>
<gene>
    <name evidence="11" type="ORF">ACFSNC_04880</name>
</gene>
<feature type="coiled-coil region" evidence="7">
    <location>
        <begin position="321"/>
        <end position="348"/>
    </location>
</feature>
<keyword evidence="5" id="KW-0862">Zinc</keyword>
<proteinExistence type="predicted"/>
<evidence type="ECO:0000256" key="6">
    <source>
        <dbReference type="ARBA" id="ARBA00023049"/>
    </source>
</evidence>
<organism evidence="11 12">
    <name type="scientific">Ancylobacter oerskovii</name>
    <dbReference type="NCBI Taxonomy" id="459519"/>
    <lineage>
        <taxon>Bacteria</taxon>
        <taxon>Pseudomonadati</taxon>
        <taxon>Pseudomonadota</taxon>
        <taxon>Alphaproteobacteria</taxon>
        <taxon>Hyphomicrobiales</taxon>
        <taxon>Xanthobacteraceae</taxon>
        <taxon>Ancylobacter</taxon>
    </lineage>
</organism>
<keyword evidence="7" id="KW-0175">Coiled coil</keyword>
<evidence type="ECO:0000256" key="9">
    <source>
        <dbReference type="SAM" id="SignalP"/>
    </source>
</evidence>
<evidence type="ECO:0000256" key="4">
    <source>
        <dbReference type="ARBA" id="ARBA00022801"/>
    </source>
</evidence>
<feature type="compositionally biased region" description="Low complexity" evidence="8">
    <location>
        <begin position="116"/>
        <end position="130"/>
    </location>
</feature>
<evidence type="ECO:0000256" key="7">
    <source>
        <dbReference type="SAM" id="Coils"/>
    </source>
</evidence>
<keyword evidence="9" id="KW-0732">Signal</keyword>
<keyword evidence="4 11" id="KW-0378">Hydrolase</keyword>
<comment type="caution">
    <text evidence="11">The sequence shown here is derived from an EMBL/GenBank/DDBJ whole genome shotgun (WGS) entry which is preliminary data.</text>
</comment>
<feature type="domain" description="M23ase beta-sheet core" evidence="10">
    <location>
        <begin position="404"/>
        <end position="505"/>
    </location>
</feature>
<comment type="cofactor">
    <cofactor evidence="1">
        <name>Zn(2+)</name>
        <dbReference type="ChEBI" id="CHEBI:29105"/>
    </cofactor>
</comment>
<dbReference type="EMBL" id="JBHUHD010000001">
    <property type="protein sequence ID" value="MFD2139721.1"/>
    <property type="molecule type" value="Genomic_DNA"/>
</dbReference>
<evidence type="ECO:0000256" key="3">
    <source>
        <dbReference type="ARBA" id="ARBA00022723"/>
    </source>
</evidence>
<evidence type="ECO:0000256" key="8">
    <source>
        <dbReference type="SAM" id="MobiDB-lite"/>
    </source>
</evidence>
<dbReference type="InterPro" id="IPR050570">
    <property type="entry name" value="Cell_wall_metabolism_enzyme"/>
</dbReference>
<feature type="coiled-coil region" evidence="7">
    <location>
        <begin position="170"/>
        <end position="197"/>
    </location>
</feature>
<keyword evidence="12" id="KW-1185">Reference proteome</keyword>
<dbReference type="SUPFAM" id="SSF51261">
    <property type="entry name" value="Duplicated hybrid motif"/>
    <property type="match status" value="1"/>
</dbReference>
<evidence type="ECO:0000256" key="1">
    <source>
        <dbReference type="ARBA" id="ARBA00001947"/>
    </source>
</evidence>
<reference evidence="12" key="1">
    <citation type="journal article" date="2019" name="Int. J. Syst. Evol. Microbiol.">
        <title>The Global Catalogue of Microorganisms (GCM) 10K type strain sequencing project: providing services to taxonomists for standard genome sequencing and annotation.</title>
        <authorList>
            <consortium name="The Broad Institute Genomics Platform"/>
            <consortium name="The Broad Institute Genome Sequencing Center for Infectious Disease"/>
            <person name="Wu L."/>
            <person name="Ma J."/>
        </authorList>
    </citation>
    <scope>NUCLEOTIDE SEQUENCE [LARGE SCALE GENOMIC DNA]</scope>
    <source>
        <strain evidence="12">CCM 7435</strain>
    </source>
</reference>
<keyword evidence="2" id="KW-0645">Protease</keyword>
<dbReference type="PANTHER" id="PTHR21666:SF288">
    <property type="entry name" value="CELL DIVISION PROTEIN YTFB"/>
    <property type="match status" value="1"/>
</dbReference>
<evidence type="ECO:0000256" key="5">
    <source>
        <dbReference type="ARBA" id="ARBA00022833"/>
    </source>
</evidence>
<keyword evidence="3" id="KW-0479">Metal-binding</keyword>
<dbReference type="Pfam" id="PF01551">
    <property type="entry name" value="Peptidase_M23"/>
    <property type="match status" value="1"/>
</dbReference>
<evidence type="ECO:0000259" key="10">
    <source>
        <dbReference type="Pfam" id="PF01551"/>
    </source>
</evidence>
<accession>A0ABW4YTV3</accession>
<dbReference type="InterPro" id="IPR016047">
    <property type="entry name" value="M23ase_b-sheet_dom"/>
</dbReference>
<dbReference type="InterPro" id="IPR011055">
    <property type="entry name" value="Dup_hybrid_motif"/>
</dbReference>
<dbReference type="RefSeq" id="WP_246548706.1">
    <property type="nucleotide sequence ID" value="NZ_JAHBGB010000023.1"/>
</dbReference>
<dbReference type="CDD" id="cd12797">
    <property type="entry name" value="M23_peptidase"/>
    <property type="match status" value="1"/>
</dbReference>
<evidence type="ECO:0000313" key="12">
    <source>
        <dbReference type="Proteomes" id="UP001597299"/>
    </source>
</evidence>
<evidence type="ECO:0000313" key="11">
    <source>
        <dbReference type="EMBL" id="MFD2139721.1"/>
    </source>
</evidence>
<feature type="compositionally biased region" description="Low complexity" evidence="8">
    <location>
        <begin position="82"/>
        <end position="93"/>
    </location>
</feature>
<dbReference type="PANTHER" id="PTHR21666">
    <property type="entry name" value="PEPTIDASE-RELATED"/>
    <property type="match status" value="1"/>
</dbReference>
<feature type="chain" id="PRO_5045811971" evidence="9">
    <location>
        <begin position="38"/>
        <end position="519"/>
    </location>
</feature>
<keyword evidence="6" id="KW-0482">Metalloprotease</keyword>
<feature type="region of interest" description="Disordered" evidence="8">
    <location>
        <begin position="29"/>
        <end position="139"/>
    </location>
</feature>
<sequence>MPAPVHARSPRLRARPSVAAALALALAAGTPPGPAWAEGQGLDGQMRSFAPVETAQDAETSQEAPTPTGAGQPDRDSPPAPAASEPAASEPAPAAGPPARTPAAAAPPAASPPAGDPAARAQAQKQRMQQIETDMKGSAAEQARLADEIEAIKGDRAKLNAALIDTATRVRAVEDKLDASEQRLVSLEREEADIRESLDSRRDEMAEVLGGLARLGSHPPPALLVRPDDALQSVRSAMLLGAVLPELKAETELLASELAAQERVRKDVAAERDALAELKATLGEQRRRTSALIEERQRSQEAGETALAAERERAAAFAAEASNVRDLLKRMETEIAAARKAAEAAKALANKPDQTSAQRLAALSNPGRMTPGVAFSEAKGLLPLPVSGSVLKNFGTEDGYGGAEKGMSFGTRRQAQVAAPSDGWVVYAGPFRSYGQLLIINAGGGYHILLAGMDKITVELGQFVLSGEPVGVMGDGPQLVSSVGLGTAQPILYVEFRKDGTSIDPTPWWVTSESEKARG</sequence>
<dbReference type="GO" id="GO:0016787">
    <property type="term" value="F:hydrolase activity"/>
    <property type="evidence" value="ECO:0007669"/>
    <property type="project" value="UniProtKB-KW"/>
</dbReference>
<protein>
    <submittedName>
        <fullName evidence="11">Murein hydrolase activator EnvC family protein</fullName>
    </submittedName>
</protein>
<evidence type="ECO:0000256" key="2">
    <source>
        <dbReference type="ARBA" id="ARBA00022670"/>
    </source>
</evidence>